<protein>
    <submittedName>
        <fullName evidence="8">DUF887-domain-containing protein</fullName>
    </submittedName>
</protein>
<evidence type="ECO:0000256" key="2">
    <source>
        <dbReference type="ARBA" id="ARBA00022692"/>
    </source>
</evidence>
<dbReference type="GO" id="GO:0016020">
    <property type="term" value="C:membrane"/>
    <property type="evidence" value="ECO:0007669"/>
    <property type="project" value="UniProtKB-SubCell"/>
</dbReference>
<comment type="subcellular location">
    <subcellularLocation>
        <location evidence="1">Membrane</location>
        <topology evidence="1">Multi-pass membrane protein</topology>
    </subcellularLocation>
</comment>
<dbReference type="InterPro" id="IPR050846">
    <property type="entry name" value="TLCD"/>
</dbReference>
<keyword evidence="3 6" id="KW-1133">Transmembrane helix</keyword>
<name>A0A6A6UT92_9PEZI</name>
<feature type="domain" description="TLC" evidence="7">
    <location>
        <begin position="58"/>
        <end position="283"/>
    </location>
</feature>
<keyword evidence="9" id="KW-1185">Reference proteome</keyword>
<proteinExistence type="predicted"/>
<sequence>MSALSNIITPFAHTLHLSTLPLHIHHLLAGYLFYEFLFTIVSPALSPLSRSYKALSAPKRIDWHTHVVSFIQCLIINSLALHAILTSPASTSPADRLWTYTPLAGRAQALAAGYFLWDVRVSIAHFDVLGMSSLIHGIAALGVTMLGFRPFANYYGLRFVLYELSTPFLNVHWFCDKMGLTGSSLQLYNGILLLVSFFGARIVWGGWQSWRIYSDVWSVWKDRGIMTKGCEMFWKATWVDVPLQCRELPGWLGGFYVGANTALTVLNVYWFGKMVQAVRRRFVVAEKMERDEKKES</sequence>
<evidence type="ECO:0000259" key="7">
    <source>
        <dbReference type="PROSITE" id="PS50922"/>
    </source>
</evidence>
<feature type="transmembrane region" description="Helical" evidence="6">
    <location>
        <begin position="67"/>
        <end position="85"/>
    </location>
</feature>
<evidence type="ECO:0000256" key="3">
    <source>
        <dbReference type="ARBA" id="ARBA00022989"/>
    </source>
</evidence>
<evidence type="ECO:0000256" key="4">
    <source>
        <dbReference type="ARBA" id="ARBA00023136"/>
    </source>
</evidence>
<dbReference type="PANTHER" id="PTHR13439:SF0">
    <property type="entry name" value="TOPOISOMERASE I DAMAGE AFFECTED PROTEIN 4"/>
    <property type="match status" value="1"/>
</dbReference>
<feature type="transmembrane region" description="Helical" evidence="6">
    <location>
        <begin position="251"/>
        <end position="271"/>
    </location>
</feature>
<organism evidence="8 9">
    <name type="scientific">Microthyrium microscopicum</name>
    <dbReference type="NCBI Taxonomy" id="703497"/>
    <lineage>
        <taxon>Eukaryota</taxon>
        <taxon>Fungi</taxon>
        <taxon>Dikarya</taxon>
        <taxon>Ascomycota</taxon>
        <taxon>Pezizomycotina</taxon>
        <taxon>Dothideomycetes</taxon>
        <taxon>Dothideomycetes incertae sedis</taxon>
        <taxon>Microthyriales</taxon>
        <taxon>Microthyriaceae</taxon>
        <taxon>Microthyrium</taxon>
    </lineage>
</organism>
<dbReference type="SMART" id="SM00724">
    <property type="entry name" value="TLC"/>
    <property type="match status" value="1"/>
</dbReference>
<dbReference type="AlphaFoldDB" id="A0A6A6UT92"/>
<feature type="transmembrane region" description="Helical" evidence="6">
    <location>
        <begin position="24"/>
        <end position="46"/>
    </location>
</feature>
<keyword evidence="4 5" id="KW-0472">Membrane</keyword>
<evidence type="ECO:0000256" key="6">
    <source>
        <dbReference type="SAM" id="Phobius"/>
    </source>
</evidence>
<feature type="transmembrane region" description="Helical" evidence="6">
    <location>
        <begin position="129"/>
        <end position="148"/>
    </location>
</feature>
<dbReference type="OrthoDB" id="10266980at2759"/>
<dbReference type="GO" id="GO:0055088">
    <property type="term" value="P:lipid homeostasis"/>
    <property type="evidence" value="ECO:0007669"/>
    <property type="project" value="TreeGrafter"/>
</dbReference>
<evidence type="ECO:0000256" key="1">
    <source>
        <dbReference type="ARBA" id="ARBA00004141"/>
    </source>
</evidence>
<dbReference type="GO" id="GO:0005783">
    <property type="term" value="C:endoplasmic reticulum"/>
    <property type="evidence" value="ECO:0007669"/>
    <property type="project" value="TreeGrafter"/>
</dbReference>
<dbReference type="PROSITE" id="PS50922">
    <property type="entry name" value="TLC"/>
    <property type="match status" value="1"/>
</dbReference>
<evidence type="ECO:0000313" key="9">
    <source>
        <dbReference type="Proteomes" id="UP000799302"/>
    </source>
</evidence>
<reference evidence="8" key="1">
    <citation type="journal article" date="2020" name="Stud. Mycol.">
        <title>101 Dothideomycetes genomes: a test case for predicting lifestyles and emergence of pathogens.</title>
        <authorList>
            <person name="Haridas S."/>
            <person name="Albert R."/>
            <person name="Binder M."/>
            <person name="Bloem J."/>
            <person name="Labutti K."/>
            <person name="Salamov A."/>
            <person name="Andreopoulos B."/>
            <person name="Baker S."/>
            <person name="Barry K."/>
            <person name="Bills G."/>
            <person name="Bluhm B."/>
            <person name="Cannon C."/>
            <person name="Castanera R."/>
            <person name="Culley D."/>
            <person name="Daum C."/>
            <person name="Ezra D."/>
            <person name="Gonzalez J."/>
            <person name="Henrissat B."/>
            <person name="Kuo A."/>
            <person name="Liang C."/>
            <person name="Lipzen A."/>
            <person name="Lutzoni F."/>
            <person name="Magnuson J."/>
            <person name="Mondo S."/>
            <person name="Nolan M."/>
            <person name="Ohm R."/>
            <person name="Pangilinan J."/>
            <person name="Park H.-J."/>
            <person name="Ramirez L."/>
            <person name="Alfaro M."/>
            <person name="Sun H."/>
            <person name="Tritt A."/>
            <person name="Yoshinaga Y."/>
            <person name="Zwiers L.-H."/>
            <person name="Turgeon B."/>
            <person name="Goodwin S."/>
            <person name="Spatafora J."/>
            <person name="Crous P."/>
            <person name="Grigoriev I."/>
        </authorList>
    </citation>
    <scope>NUCLEOTIDE SEQUENCE</scope>
    <source>
        <strain evidence="8">CBS 115976</strain>
    </source>
</reference>
<dbReference type="PANTHER" id="PTHR13439">
    <property type="entry name" value="CT120 PROTEIN"/>
    <property type="match status" value="1"/>
</dbReference>
<accession>A0A6A6UT92</accession>
<dbReference type="Pfam" id="PF03798">
    <property type="entry name" value="TRAM_LAG1_CLN8"/>
    <property type="match status" value="1"/>
</dbReference>
<gene>
    <name evidence="8" type="ORF">BT63DRAFT_419927</name>
</gene>
<dbReference type="Proteomes" id="UP000799302">
    <property type="component" value="Unassembled WGS sequence"/>
</dbReference>
<dbReference type="EMBL" id="MU004230">
    <property type="protein sequence ID" value="KAF2674641.1"/>
    <property type="molecule type" value="Genomic_DNA"/>
</dbReference>
<feature type="transmembrane region" description="Helical" evidence="6">
    <location>
        <begin position="187"/>
        <end position="207"/>
    </location>
</feature>
<dbReference type="InterPro" id="IPR006634">
    <property type="entry name" value="TLC-dom"/>
</dbReference>
<evidence type="ECO:0000313" key="8">
    <source>
        <dbReference type="EMBL" id="KAF2674641.1"/>
    </source>
</evidence>
<evidence type="ECO:0000256" key="5">
    <source>
        <dbReference type="PROSITE-ProRule" id="PRU00205"/>
    </source>
</evidence>
<keyword evidence="2 5" id="KW-0812">Transmembrane</keyword>